<dbReference type="Gene3D" id="1.10.287.370">
    <property type="match status" value="1"/>
</dbReference>
<dbReference type="Proteomes" id="UP000722459">
    <property type="component" value="Unassembled WGS sequence"/>
</dbReference>
<dbReference type="AlphaFoldDB" id="A0A8T5GDT4"/>
<evidence type="ECO:0008006" key="4">
    <source>
        <dbReference type="Google" id="ProtNLM"/>
    </source>
</evidence>
<proteinExistence type="predicted"/>
<evidence type="ECO:0000256" key="1">
    <source>
        <dbReference type="ARBA" id="ARBA00023186"/>
    </source>
</evidence>
<comment type="caution">
    <text evidence="2">The sequence shown here is derived from an EMBL/GenBank/DDBJ whole genome shotgun (WGS) entry which is preliminary data.</text>
</comment>
<dbReference type="EMBL" id="JABJNZ010000017">
    <property type="protein sequence ID" value="MBT4870121.1"/>
    <property type="molecule type" value="Genomic_DNA"/>
</dbReference>
<sequence length="144" mass="16795">MQQEFSEQQLMQMAQQEEAVLNSKRNFLRKIVSIYQDSERTIASLEEMGKNPEKMYMNLGSGVLIEVEAKNKTNCKRAFAENGYLEEKITQTLKWLEKKKDTSKQQVERIEQDIASSDAKLSDIVSVLRQIETEKRKQFNISKK</sequence>
<accession>A0A8T5GDT4</accession>
<evidence type="ECO:0000313" key="3">
    <source>
        <dbReference type="Proteomes" id="UP000722459"/>
    </source>
</evidence>
<keyword evidence="1" id="KW-0143">Chaperone</keyword>
<gene>
    <name evidence="2" type="ORF">HON47_00940</name>
</gene>
<evidence type="ECO:0000313" key="2">
    <source>
        <dbReference type="EMBL" id="MBT4870121.1"/>
    </source>
</evidence>
<protein>
    <recommendedName>
        <fullName evidence="4">Prefoldin subunit alpha</fullName>
    </recommendedName>
</protein>
<name>A0A8T5GDT4_9ARCH</name>
<dbReference type="InterPro" id="IPR004127">
    <property type="entry name" value="Prefoldin_subunit_alpha"/>
</dbReference>
<dbReference type="SUPFAM" id="SSF46579">
    <property type="entry name" value="Prefoldin"/>
    <property type="match status" value="1"/>
</dbReference>
<organism evidence="2 3">
    <name type="scientific">Candidatus Iainarchaeum sp</name>
    <dbReference type="NCBI Taxonomy" id="3101447"/>
    <lineage>
        <taxon>Archaea</taxon>
        <taxon>Candidatus Iainarchaeota</taxon>
        <taxon>Candidatus Iainarchaeia</taxon>
        <taxon>Candidatus Iainarchaeales</taxon>
        <taxon>Candidatus Iainarchaeaceae</taxon>
        <taxon>Candidatus Iainarchaeum</taxon>
    </lineage>
</organism>
<dbReference type="Pfam" id="PF02996">
    <property type="entry name" value="Prefoldin"/>
    <property type="match status" value="1"/>
</dbReference>
<dbReference type="InterPro" id="IPR009053">
    <property type="entry name" value="Prefoldin"/>
</dbReference>
<reference evidence="2" key="1">
    <citation type="journal article" date="2021" name="ISME J.">
        <title>Mercury methylation by metabolically versatile and cosmopolitan marine bacteria.</title>
        <authorList>
            <person name="Lin H."/>
            <person name="Ascher D.B."/>
            <person name="Myung Y."/>
            <person name="Lamborg C.H."/>
            <person name="Hallam S.J."/>
            <person name="Gionfriddo C.M."/>
            <person name="Holt K.E."/>
            <person name="Moreau J.W."/>
        </authorList>
    </citation>
    <scope>NUCLEOTIDE SEQUENCE</scope>
    <source>
        <strain evidence="2">SI075_bin30</strain>
    </source>
</reference>